<sequence length="246" mass="27246">MAAQREVWVLRLPSPVCGPSAGPSSLRVPPDSPLVPGLLSQYVAPQHASMFSRSTSRSIMEVKERRPYCSLTKSRKDKEGPYTGSSGDSEDCVLSSQGLRVPTQKSYSSSETLKAFDQHQDQTRLLYGTTKGHKEMVRHDQDDYTRPAEGDALLNPGLLTPQRRIPEHECKDNVCSSNKVKSIVPLCLASLSDLSSEWMRSGCFLPPLDGYFRHSHDGDPSHFVGLSSHPSLGRKKSWIEQSITFS</sequence>
<dbReference type="GO" id="GO:0007165">
    <property type="term" value="P:signal transduction"/>
    <property type="evidence" value="ECO:0007669"/>
    <property type="project" value="InterPro"/>
</dbReference>
<dbReference type="GO" id="GO:0016020">
    <property type="term" value="C:membrane"/>
    <property type="evidence" value="ECO:0007669"/>
    <property type="project" value="InterPro"/>
</dbReference>
<comment type="caution">
    <text evidence="3">The sequence shown here is derived from an EMBL/GenBank/DDBJ whole genome shotgun (WGS) entry which is preliminary data.</text>
</comment>
<feature type="region of interest" description="Disordered" evidence="1">
    <location>
        <begin position="53"/>
        <end position="93"/>
    </location>
</feature>
<dbReference type="AlphaFoldDB" id="A0AAW0PUP0"/>
<dbReference type="Proteomes" id="UP001460270">
    <property type="component" value="Unassembled WGS sequence"/>
</dbReference>
<name>A0AAW0PUP0_9GOBI</name>
<feature type="domain" description="Teneurin N-terminal" evidence="2">
    <location>
        <begin position="60"/>
        <end position="118"/>
    </location>
</feature>
<evidence type="ECO:0000256" key="1">
    <source>
        <dbReference type="SAM" id="MobiDB-lite"/>
    </source>
</evidence>
<protein>
    <recommendedName>
        <fullName evidence="2">Teneurin N-terminal domain-containing protein</fullName>
    </recommendedName>
</protein>
<evidence type="ECO:0000313" key="4">
    <source>
        <dbReference type="Proteomes" id="UP001460270"/>
    </source>
</evidence>
<evidence type="ECO:0000259" key="2">
    <source>
        <dbReference type="PROSITE" id="PS51361"/>
    </source>
</evidence>
<evidence type="ECO:0000313" key="3">
    <source>
        <dbReference type="EMBL" id="KAK7929739.1"/>
    </source>
</evidence>
<reference evidence="4" key="1">
    <citation type="submission" date="2024-04" db="EMBL/GenBank/DDBJ databases">
        <title>Salinicola lusitanus LLJ914,a marine bacterium isolated from the Okinawa Trough.</title>
        <authorList>
            <person name="Li J."/>
        </authorList>
    </citation>
    <scope>NUCLEOTIDE SEQUENCE [LARGE SCALE GENOMIC DNA]</scope>
</reference>
<dbReference type="Pfam" id="PF06484">
    <property type="entry name" value="Ten_N"/>
    <property type="match status" value="1"/>
</dbReference>
<dbReference type="PROSITE" id="PS51361">
    <property type="entry name" value="TENEURIN_N"/>
    <property type="match status" value="1"/>
</dbReference>
<gene>
    <name evidence="3" type="ORF">WMY93_006134</name>
</gene>
<dbReference type="EMBL" id="JBBPFD010000004">
    <property type="protein sequence ID" value="KAK7929739.1"/>
    <property type="molecule type" value="Genomic_DNA"/>
</dbReference>
<dbReference type="InterPro" id="IPR009471">
    <property type="entry name" value="Ten_N"/>
</dbReference>
<accession>A0AAW0PUP0</accession>
<keyword evidence="4" id="KW-1185">Reference proteome</keyword>
<proteinExistence type="predicted"/>
<organism evidence="3 4">
    <name type="scientific">Mugilogobius chulae</name>
    <name type="common">yellowstripe goby</name>
    <dbReference type="NCBI Taxonomy" id="88201"/>
    <lineage>
        <taxon>Eukaryota</taxon>
        <taxon>Metazoa</taxon>
        <taxon>Chordata</taxon>
        <taxon>Craniata</taxon>
        <taxon>Vertebrata</taxon>
        <taxon>Euteleostomi</taxon>
        <taxon>Actinopterygii</taxon>
        <taxon>Neopterygii</taxon>
        <taxon>Teleostei</taxon>
        <taxon>Neoteleostei</taxon>
        <taxon>Acanthomorphata</taxon>
        <taxon>Gobiaria</taxon>
        <taxon>Gobiiformes</taxon>
        <taxon>Gobioidei</taxon>
        <taxon>Gobiidae</taxon>
        <taxon>Gobionellinae</taxon>
        <taxon>Mugilogobius</taxon>
    </lineage>
</organism>